<reference evidence="2 3" key="2">
    <citation type="submission" date="2024-07" db="EMBL/GenBank/DDBJ databases">
        <authorList>
            <person name="Akdeniz Z."/>
        </authorList>
    </citation>
    <scope>NUCLEOTIDE SEQUENCE [LARGE SCALE GENOMIC DNA]</scope>
</reference>
<organism evidence="1">
    <name type="scientific">Hexamita inflata</name>
    <dbReference type="NCBI Taxonomy" id="28002"/>
    <lineage>
        <taxon>Eukaryota</taxon>
        <taxon>Metamonada</taxon>
        <taxon>Diplomonadida</taxon>
        <taxon>Hexamitidae</taxon>
        <taxon>Hexamitinae</taxon>
        <taxon>Hexamita</taxon>
    </lineage>
</organism>
<evidence type="ECO:0000313" key="1">
    <source>
        <dbReference type="EMBL" id="CAI9934276.1"/>
    </source>
</evidence>
<evidence type="ECO:0000313" key="2">
    <source>
        <dbReference type="EMBL" id="CAL6021129.1"/>
    </source>
</evidence>
<gene>
    <name evidence="1" type="ORF">HINF_LOCUS21921</name>
    <name evidence="2" type="ORF">HINF_LOCUS28019</name>
</gene>
<proteinExistence type="predicted"/>
<dbReference type="EMBL" id="CATOUU010000564">
    <property type="protein sequence ID" value="CAI9934276.1"/>
    <property type="molecule type" value="Genomic_DNA"/>
</dbReference>
<comment type="caution">
    <text evidence="1">The sequence shown here is derived from an EMBL/GenBank/DDBJ whole genome shotgun (WGS) entry which is preliminary data.</text>
</comment>
<evidence type="ECO:0000313" key="3">
    <source>
        <dbReference type="Proteomes" id="UP001642409"/>
    </source>
</evidence>
<protein>
    <submittedName>
        <fullName evidence="2">Hypothetical_protein</fullName>
    </submittedName>
</protein>
<dbReference type="AlphaFoldDB" id="A0AA86P8Z0"/>
<name>A0AA86P8Z0_9EUKA</name>
<dbReference type="Proteomes" id="UP001642409">
    <property type="component" value="Unassembled WGS sequence"/>
</dbReference>
<reference evidence="1" key="1">
    <citation type="submission" date="2023-06" db="EMBL/GenBank/DDBJ databases">
        <authorList>
            <person name="Kurt Z."/>
        </authorList>
    </citation>
    <scope>NUCLEOTIDE SEQUENCE</scope>
</reference>
<dbReference type="EMBL" id="CAXDID020000088">
    <property type="protein sequence ID" value="CAL6021129.1"/>
    <property type="molecule type" value="Genomic_DNA"/>
</dbReference>
<sequence>MQLIASPGCKCMLDLQRTIKNQLFQNRGGIQNQINQSLISVFLSQLTGIMVVQCKSLVQTFKLGTISSKSWFQTAFKTIKIYMLLSLKYSLYEICMCTVKIQNLPCTYLSSYIFKQKLQLQKHRT</sequence>
<keyword evidence="3" id="KW-1185">Reference proteome</keyword>
<accession>A0AA86P8Z0</accession>